<proteinExistence type="inferred from homology"/>
<comment type="catalytic activity">
    <reaction evidence="1 9">
        <text>1-(5-phospho-beta-D-ribosyl)-5-[(5-phospho-beta-D-ribosylamino)methylideneamino]imidazole-4-carboxamide = 5-[(5-phospho-1-deoxy-D-ribulos-1-ylimino)methylamino]-1-(5-phospho-beta-D-ribosyl)imidazole-4-carboxamide</text>
        <dbReference type="Rhea" id="RHEA:15469"/>
        <dbReference type="ChEBI" id="CHEBI:58435"/>
        <dbReference type="ChEBI" id="CHEBI:58525"/>
        <dbReference type="EC" id="5.3.1.16"/>
    </reaction>
</comment>
<dbReference type="PANTHER" id="PTHR43090">
    <property type="entry name" value="1-(5-PHOSPHORIBOSYL)-5-[(5-PHOSPHORIBOSYLAMINO)METHYLIDENEAMINO] IMIDAZOLE-4-CARBOXAMIDE ISOMERASE"/>
    <property type="match status" value="1"/>
</dbReference>
<dbReference type="InterPro" id="IPR013785">
    <property type="entry name" value="Aldolase_TIM"/>
</dbReference>
<accession>A0A538SLH0</accession>
<comment type="caution">
    <text evidence="11">The sequence shown here is derived from an EMBL/GenBank/DDBJ whole genome shotgun (WGS) entry which is preliminary data.</text>
</comment>
<dbReference type="AlphaFoldDB" id="A0A538SLH0"/>
<dbReference type="GO" id="GO:0000105">
    <property type="term" value="P:L-histidine biosynthetic process"/>
    <property type="evidence" value="ECO:0007669"/>
    <property type="project" value="UniProtKB-UniRule"/>
</dbReference>
<dbReference type="InterPro" id="IPR006062">
    <property type="entry name" value="His_biosynth"/>
</dbReference>
<comment type="pathway">
    <text evidence="3 9">Amino-acid biosynthesis; L-histidine biosynthesis; L-histidine from 5-phospho-alpha-D-ribose 1-diphosphate: step 4/9.</text>
</comment>
<dbReference type="Gene3D" id="3.20.20.70">
    <property type="entry name" value="Aldolase class I"/>
    <property type="match status" value="1"/>
</dbReference>
<dbReference type="EC" id="5.3.1.16" evidence="9"/>
<evidence type="ECO:0000256" key="3">
    <source>
        <dbReference type="ARBA" id="ARBA00005133"/>
    </source>
</evidence>
<dbReference type="GO" id="GO:0005737">
    <property type="term" value="C:cytoplasm"/>
    <property type="evidence" value="ECO:0007669"/>
    <property type="project" value="UniProtKB-SubCell"/>
</dbReference>
<dbReference type="CDD" id="cd04732">
    <property type="entry name" value="HisA"/>
    <property type="match status" value="1"/>
</dbReference>
<evidence type="ECO:0000256" key="2">
    <source>
        <dbReference type="ARBA" id="ARBA00004496"/>
    </source>
</evidence>
<dbReference type="InterPro" id="IPR023016">
    <property type="entry name" value="HisA/PriA"/>
</dbReference>
<evidence type="ECO:0000256" key="5">
    <source>
        <dbReference type="ARBA" id="ARBA00022490"/>
    </source>
</evidence>
<keyword evidence="6 9" id="KW-0028">Amino-acid biosynthesis</keyword>
<dbReference type="Pfam" id="PF00977">
    <property type="entry name" value="His_biosynth"/>
    <property type="match status" value="1"/>
</dbReference>
<evidence type="ECO:0000256" key="6">
    <source>
        <dbReference type="ARBA" id="ARBA00022605"/>
    </source>
</evidence>
<name>A0A538SLH0_UNCEI</name>
<evidence type="ECO:0000313" key="12">
    <source>
        <dbReference type="Proteomes" id="UP000320184"/>
    </source>
</evidence>
<dbReference type="Proteomes" id="UP000320184">
    <property type="component" value="Unassembled WGS sequence"/>
</dbReference>
<dbReference type="PANTHER" id="PTHR43090:SF2">
    <property type="entry name" value="1-(5-PHOSPHORIBOSYL)-5-[(5-PHOSPHORIBOSYLAMINO)METHYLIDENEAMINO] IMIDAZOLE-4-CARBOXAMIDE ISOMERASE"/>
    <property type="match status" value="1"/>
</dbReference>
<dbReference type="UniPathway" id="UPA00031">
    <property type="reaction ID" value="UER00009"/>
</dbReference>
<dbReference type="InterPro" id="IPR044524">
    <property type="entry name" value="Isoase_HisA-like"/>
</dbReference>
<reference evidence="11 12" key="1">
    <citation type="journal article" date="2019" name="Nat. Microbiol.">
        <title>Mediterranean grassland soil C-N compound turnover is dependent on rainfall and depth, and is mediated by genomically divergent microorganisms.</title>
        <authorList>
            <person name="Diamond S."/>
            <person name="Andeer P.F."/>
            <person name="Li Z."/>
            <person name="Crits-Christoph A."/>
            <person name="Burstein D."/>
            <person name="Anantharaman K."/>
            <person name="Lane K.R."/>
            <person name="Thomas B.C."/>
            <person name="Pan C."/>
            <person name="Northen T.R."/>
            <person name="Banfield J.F."/>
        </authorList>
    </citation>
    <scope>NUCLEOTIDE SEQUENCE [LARGE SCALE GENOMIC DNA]</scope>
    <source>
        <strain evidence="11">WS_3</strain>
    </source>
</reference>
<evidence type="ECO:0000256" key="9">
    <source>
        <dbReference type="HAMAP-Rule" id="MF_01014"/>
    </source>
</evidence>
<keyword evidence="5 9" id="KW-0963">Cytoplasm</keyword>
<evidence type="ECO:0000256" key="7">
    <source>
        <dbReference type="ARBA" id="ARBA00023102"/>
    </source>
</evidence>
<dbReference type="HAMAP" id="MF_01014">
    <property type="entry name" value="HisA"/>
    <property type="match status" value="1"/>
</dbReference>
<dbReference type="GO" id="GO:0003949">
    <property type="term" value="F:1-(5-phosphoribosyl)-5-[(5-phosphoribosylamino)methylideneamino]imidazole-4-carboxamide isomerase activity"/>
    <property type="evidence" value="ECO:0007669"/>
    <property type="project" value="UniProtKB-UniRule"/>
</dbReference>
<dbReference type="InterPro" id="IPR011060">
    <property type="entry name" value="RibuloseP-bd_barrel"/>
</dbReference>
<evidence type="ECO:0000256" key="4">
    <source>
        <dbReference type="ARBA" id="ARBA00009667"/>
    </source>
</evidence>
<evidence type="ECO:0000256" key="10">
    <source>
        <dbReference type="RuleBase" id="RU003657"/>
    </source>
</evidence>
<dbReference type="SUPFAM" id="SSF51366">
    <property type="entry name" value="Ribulose-phoshate binding barrel"/>
    <property type="match status" value="1"/>
</dbReference>
<keyword evidence="8 9" id="KW-0413">Isomerase</keyword>
<keyword evidence="7 9" id="KW-0368">Histidine biosynthesis</keyword>
<comment type="subcellular location">
    <subcellularLocation>
        <location evidence="2 9">Cytoplasm</location>
    </subcellularLocation>
</comment>
<dbReference type="EMBL" id="VBOT01000039">
    <property type="protein sequence ID" value="TMQ52218.1"/>
    <property type="molecule type" value="Genomic_DNA"/>
</dbReference>
<evidence type="ECO:0000256" key="1">
    <source>
        <dbReference type="ARBA" id="ARBA00000901"/>
    </source>
</evidence>
<gene>
    <name evidence="9" type="primary">hisA</name>
    <name evidence="11" type="ORF">E6K73_03415</name>
</gene>
<dbReference type="FunFam" id="3.20.20.70:FF:000009">
    <property type="entry name" value="1-(5-phosphoribosyl)-5-[(5-phosphoribosylamino)methylideneamino] imidazole-4-carboxamide isomerase"/>
    <property type="match status" value="1"/>
</dbReference>
<protein>
    <recommendedName>
        <fullName evidence="9">1-(5-phosphoribosyl)-5-[(5-phosphoribosylamino)methylideneamino] imidazole-4-carboxamide isomerase</fullName>
        <ecNumber evidence="9">5.3.1.16</ecNumber>
    </recommendedName>
    <alternativeName>
        <fullName evidence="9">Phosphoribosylformimino-5-aminoimidazole carboxamide ribotide isomerase</fullName>
    </alternativeName>
</protein>
<evidence type="ECO:0000313" key="11">
    <source>
        <dbReference type="EMBL" id="TMQ52218.1"/>
    </source>
</evidence>
<sequence>MFVIPAIDLREGACVQLVGGSYEEERVRLDDPLEVAAGWARAGFTRVHVVDLDAATGRGSNAATVRAIVGEGSLEVQVGGGVRSTEAIRELLEAGAARVVVGTRALEEPKWLASAARLFRGRLIVAADVRGRQVVTRGWERGIARDVLEVVETLNAYPLAGVMVTAVHREGRMEGTDLELMGEAAARSKAPLYASGGITTMEELRTLATLGVHAAILGMALYTDALDARLVAEVFTQ</sequence>
<dbReference type="GO" id="GO:0000162">
    <property type="term" value="P:L-tryptophan biosynthetic process"/>
    <property type="evidence" value="ECO:0007669"/>
    <property type="project" value="TreeGrafter"/>
</dbReference>
<feature type="active site" description="Proton acceptor" evidence="9">
    <location>
        <position position="8"/>
    </location>
</feature>
<organism evidence="11 12">
    <name type="scientific">Eiseniibacteriota bacterium</name>
    <dbReference type="NCBI Taxonomy" id="2212470"/>
    <lineage>
        <taxon>Bacteria</taxon>
        <taxon>Candidatus Eiseniibacteriota</taxon>
    </lineage>
</organism>
<comment type="similarity">
    <text evidence="4 9 10">Belongs to the HisA/HisF family.</text>
</comment>
<evidence type="ECO:0000256" key="8">
    <source>
        <dbReference type="ARBA" id="ARBA00023235"/>
    </source>
</evidence>
<feature type="active site" description="Proton donor" evidence="9">
    <location>
        <position position="128"/>
    </location>
</feature>